<evidence type="ECO:0000313" key="3">
    <source>
        <dbReference type="Proteomes" id="UP000009233"/>
    </source>
</evidence>
<protein>
    <submittedName>
        <fullName evidence="2">ABC-2 type transporter superfamily</fullName>
    </submittedName>
</protein>
<dbReference type="PATRIC" id="fig|762633.3.peg.928"/>
<feature type="transmembrane region" description="Helical" evidence="1">
    <location>
        <begin position="102"/>
        <end position="126"/>
    </location>
</feature>
<feature type="transmembrane region" description="Helical" evidence="1">
    <location>
        <begin position="216"/>
        <end position="239"/>
    </location>
</feature>
<dbReference type="EMBL" id="CP002777">
    <property type="protein sequence ID" value="AEG33349.1"/>
    <property type="molecule type" value="Genomic_DNA"/>
</dbReference>
<dbReference type="KEGG" id="tts:Ththe16_0932"/>
<name>F6DGJ1_THETG</name>
<organism evidence="2 3">
    <name type="scientific">Thermus thermophilus (strain SG0.5JP17-16)</name>
    <dbReference type="NCBI Taxonomy" id="762633"/>
    <lineage>
        <taxon>Bacteria</taxon>
        <taxon>Thermotogati</taxon>
        <taxon>Deinococcota</taxon>
        <taxon>Deinococci</taxon>
        <taxon>Thermales</taxon>
        <taxon>Thermaceae</taxon>
        <taxon>Thermus</taxon>
    </lineage>
</organism>
<accession>F6DGJ1</accession>
<dbReference type="AlphaFoldDB" id="F6DGJ1"/>
<dbReference type="HOGENOM" id="CLU_1106709_0_0_0"/>
<evidence type="ECO:0000256" key="1">
    <source>
        <dbReference type="SAM" id="Phobius"/>
    </source>
</evidence>
<reference evidence="2" key="1">
    <citation type="submission" date="2011-05" db="EMBL/GenBank/DDBJ databases">
        <title>Complete sequence of chromosome of Thermus thermophilus SG0.5JP17-16.</title>
        <authorList>
            <consortium name="US DOE Joint Genome Institute"/>
            <person name="Lucas S."/>
            <person name="Han J."/>
            <person name="Lapidus A."/>
            <person name="Cheng J.-F."/>
            <person name="Goodwin L."/>
            <person name="Pitluck S."/>
            <person name="Peters L."/>
            <person name="Mikhailova N."/>
            <person name="Teshima H."/>
            <person name="Han C."/>
            <person name="Tapia R."/>
            <person name="Land M."/>
            <person name="Hauser L."/>
            <person name="Kyrpides N."/>
            <person name="Ivanova N."/>
            <person name="Pagani I."/>
            <person name="Allgaier M."/>
            <person name="Hugenholtz P."/>
            <person name="Singer S."/>
            <person name="Gladden J."/>
            <person name="Woyke T."/>
        </authorList>
    </citation>
    <scope>NUCLEOTIDE SEQUENCE</scope>
    <source>
        <strain evidence="2">SG0.5JP17-16</strain>
    </source>
</reference>
<sequence>MSRFQWLAEVRLMLEHYRLYWLNFLSGMLADVLFFYAILIGLKSVTKTSLPNIDSGSLLALYGVFQFTGALWRTFASNILNESLLGTIEHLSLARGGLLTQLTVKAFVLGLNGGLYAAAVLLVLYWVSGISFQLSWWWPLGVLAFLPINLGLAFLMGSLGLLFRRVDSLFVVLNFILLPYFLSLTQWQPYMAYLPFAPGAHLVRLGLTGGEFDREIFLLALLQGLLLFGAGLWAMAYMYRLVRRRGILGRF</sequence>
<proteinExistence type="predicted"/>
<feature type="transmembrane region" description="Helical" evidence="1">
    <location>
        <begin position="20"/>
        <end position="39"/>
    </location>
</feature>
<gene>
    <name evidence="2" type="ordered locus">Ththe16_0932</name>
</gene>
<evidence type="ECO:0000313" key="2">
    <source>
        <dbReference type="EMBL" id="AEG33349.1"/>
    </source>
</evidence>
<feature type="transmembrane region" description="Helical" evidence="1">
    <location>
        <begin position="138"/>
        <end position="162"/>
    </location>
</feature>
<dbReference type="Proteomes" id="UP000009233">
    <property type="component" value="Chromosome"/>
</dbReference>
<feature type="transmembrane region" description="Helical" evidence="1">
    <location>
        <begin position="169"/>
        <end position="187"/>
    </location>
</feature>
<keyword evidence="1" id="KW-1133">Transmembrane helix</keyword>
<feature type="transmembrane region" description="Helical" evidence="1">
    <location>
        <begin position="59"/>
        <end position="81"/>
    </location>
</feature>
<keyword evidence="1" id="KW-0472">Membrane</keyword>
<keyword evidence="1" id="KW-0812">Transmembrane</keyword>